<reference evidence="1 2" key="1">
    <citation type="submission" date="2020-07" db="EMBL/GenBank/DDBJ databases">
        <title>Gai3-2, isolated from salt lake.</title>
        <authorList>
            <person name="Cui H."/>
            <person name="Shi X."/>
        </authorList>
    </citation>
    <scope>NUCLEOTIDE SEQUENCE [LARGE SCALE GENOMIC DNA]</scope>
    <source>
        <strain evidence="1 2">Gai3-2</strain>
        <plasmid evidence="1 2">unnamed2</plasmid>
    </source>
</reference>
<gene>
    <name evidence="1" type="ORF">HUG10_20320</name>
</gene>
<proteinExistence type="predicted"/>
<organism evidence="1 2">
    <name type="scientific">Halorarum halophilum</name>
    <dbReference type="NCBI Taxonomy" id="2743090"/>
    <lineage>
        <taxon>Archaea</taxon>
        <taxon>Methanobacteriati</taxon>
        <taxon>Methanobacteriota</taxon>
        <taxon>Stenosarchaea group</taxon>
        <taxon>Halobacteria</taxon>
        <taxon>Halobacteriales</taxon>
        <taxon>Haloferacaceae</taxon>
        <taxon>Halorarum</taxon>
    </lineage>
</organism>
<dbReference type="GeneID" id="56031231"/>
<evidence type="ECO:0000313" key="1">
    <source>
        <dbReference type="EMBL" id="QLG29947.1"/>
    </source>
</evidence>
<protein>
    <submittedName>
        <fullName evidence="1">Uncharacterized protein</fullName>
    </submittedName>
</protein>
<keyword evidence="2" id="KW-1185">Reference proteome</keyword>
<accession>A0A7D5GPH6</accession>
<dbReference type="KEGG" id="halg:HUG10_20320"/>
<dbReference type="AlphaFoldDB" id="A0A7D5GPH6"/>
<geneLocation type="plasmid" evidence="1 2">
    <name>unnamed2</name>
</geneLocation>
<dbReference type="Proteomes" id="UP000509750">
    <property type="component" value="Plasmid unnamed2"/>
</dbReference>
<evidence type="ECO:0000313" key="2">
    <source>
        <dbReference type="Proteomes" id="UP000509750"/>
    </source>
</evidence>
<dbReference type="OrthoDB" id="340435at2157"/>
<name>A0A7D5GPH6_9EURY</name>
<dbReference type="EMBL" id="CP058531">
    <property type="protein sequence ID" value="QLG29947.1"/>
    <property type="molecule type" value="Genomic_DNA"/>
</dbReference>
<sequence length="116" mass="13206">MKRYEPKCAGETLYLVADNDRLKVGFVDDVVNAVGGDTHAIKYDEKQQTQPWLETDDGILEIDIRETVTTLNHTEETVAELREYAMQTDRYGLPTRTVEFANVIVDILNQQGRTNS</sequence>
<keyword evidence="1" id="KW-0614">Plasmid</keyword>
<dbReference type="RefSeq" id="WP_179171521.1">
    <property type="nucleotide sequence ID" value="NZ_CP058531.1"/>
</dbReference>